<protein>
    <submittedName>
        <fullName evidence="1">Uncharacterized protein</fullName>
    </submittedName>
</protein>
<gene>
    <name evidence="1" type="ORF">O6H91_10G028600</name>
</gene>
<comment type="caution">
    <text evidence="1">The sequence shown here is derived from an EMBL/GenBank/DDBJ whole genome shotgun (WGS) entry which is preliminary data.</text>
</comment>
<evidence type="ECO:0000313" key="2">
    <source>
        <dbReference type="Proteomes" id="UP001162992"/>
    </source>
</evidence>
<dbReference type="Proteomes" id="UP001162992">
    <property type="component" value="Chromosome 10"/>
</dbReference>
<organism evidence="1 2">
    <name type="scientific">Diphasiastrum complanatum</name>
    <name type="common">Issler's clubmoss</name>
    <name type="synonym">Lycopodium complanatum</name>
    <dbReference type="NCBI Taxonomy" id="34168"/>
    <lineage>
        <taxon>Eukaryota</taxon>
        <taxon>Viridiplantae</taxon>
        <taxon>Streptophyta</taxon>
        <taxon>Embryophyta</taxon>
        <taxon>Tracheophyta</taxon>
        <taxon>Lycopodiopsida</taxon>
        <taxon>Lycopodiales</taxon>
        <taxon>Lycopodiaceae</taxon>
        <taxon>Lycopodioideae</taxon>
        <taxon>Diphasiastrum</taxon>
    </lineage>
</organism>
<sequence length="269" mass="30598">MALVVIVVGVMVAAWLLALLLSPWLLIINPLRPLPTKSGNGRVATNVLLVVAHPDDESMFFGPTLLCLASFGSYNIRVLSISNGNVDGKGRERENEMLLACSVLKVPRENVKVLNIPGLQDGFHEVWGQEVLAEIVQNEVQAHSINTVISFDKDGVSCHPNHCSLSSGIRFFLLQKQVDVTNFGTKPVEAWELVSTNIFRKYSGPLDLYFSTLEWWWSDCKELHCFINCDTRTSRIAMSQHRSQWLWYRRLFIILSRYTYVNTLRQIKF</sequence>
<dbReference type="EMBL" id="CM055101">
    <property type="protein sequence ID" value="KAJ7540742.1"/>
    <property type="molecule type" value="Genomic_DNA"/>
</dbReference>
<name>A0ACC2CFH2_DIPCM</name>
<accession>A0ACC2CFH2</accession>
<proteinExistence type="predicted"/>
<evidence type="ECO:0000313" key="1">
    <source>
        <dbReference type="EMBL" id="KAJ7540742.1"/>
    </source>
</evidence>
<keyword evidence="2" id="KW-1185">Reference proteome</keyword>
<reference evidence="2" key="1">
    <citation type="journal article" date="2024" name="Proc. Natl. Acad. Sci. U.S.A.">
        <title>Extraordinary preservation of gene collinearity over three hundred million years revealed in homosporous lycophytes.</title>
        <authorList>
            <person name="Li C."/>
            <person name="Wickell D."/>
            <person name="Kuo L.Y."/>
            <person name="Chen X."/>
            <person name="Nie B."/>
            <person name="Liao X."/>
            <person name="Peng D."/>
            <person name="Ji J."/>
            <person name="Jenkins J."/>
            <person name="Williams M."/>
            <person name="Shu S."/>
            <person name="Plott C."/>
            <person name="Barry K."/>
            <person name="Rajasekar S."/>
            <person name="Grimwood J."/>
            <person name="Han X."/>
            <person name="Sun S."/>
            <person name="Hou Z."/>
            <person name="He W."/>
            <person name="Dai G."/>
            <person name="Sun C."/>
            <person name="Schmutz J."/>
            <person name="Leebens-Mack J.H."/>
            <person name="Li F.W."/>
            <person name="Wang L."/>
        </authorList>
    </citation>
    <scope>NUCLEOTIDE SEQUENCE [LARGE SCALE GENOMIC DNA]</scope>
    <source>
        <strain evidence="2">cv. PW_Plant_1</strain>
    </source>
</reference>